<evidence type="ECO:0000256" key="4">
    <source>
        <dbReference type="SAM" id="MobiDB-lite"/>
    </source>
</evidence>
<dbReference type="PROSITE" id="PS51292">
    <property type="entry name" value="ZF_RING_CH"/>
    <property type="match status" value="1"/>
</dbReference>
<feature type="transmembrane region" description="Helical" evidence="5">
    <location>
        <begin position="206"/>
        <end position="226"/>
    </location>
</feature>
<dbReference type="PANTHER" id="PTHR23012">
    <property type="entry name" value="RING/FYVE/PHD ZINC FINGER DOMAIN-CONTAINING"/>
    <property type="match status" value="1"/>
</dbReference>
<keyword evidence="5" id="KW-0472">Membrane</keyword>
<keyword evidence="5" id="KW-0812">Transmembrane</keyword>
<feature type="region of interest" description="Disordered" evidence="4">
    <location>
        <begin position="20"/>
        <end position="41"/>
    </location>
</feature>
<evidence type="ECO:0000256" key="3">
    <source>
        <dbReference type="ARBA" id="ARBA00022833"/>
    </source>
</evidence>
<dbReference type="EMBL" id="LNRQ01000009">
    <property type="protein sequence ID" value="KZM83454.1"/>
    <property type="molecule type" value="Genomic_DNA"/>
</dbReference>
<dbReference type="SMART" id="SM00744">
    <property type="entry name" value="RINGv"/>
    <property type="match status" value="1"/>
</dbReference>
<gene>
    <name evidence="7" type="ORF">DCAR_031023</name>
</gene>
<dbReference type="Pfam" id="PF12906">
    <property type="entry name" value="RINGv"/>
    <property type="match status" value="1"/>
</dbReference>
<dbReference type="Pfam" id="PF12428">
    <property type="entry name" value="DUF3675"/>
    <property type="match status" value="1"/>
</dbReference>
<feature type="compositionally biased region" description="Low complexity" evidence="4">
    <location>
        <begin position="27"/>
        <end position="41"/>
    </location>
</feature>
<dbReference type="OMA" id="GLMAPEC"/>
<dbReference type="Gene3D" id="3.30.40.10">
    <property type="entry name" value="Zinc/RING finger domain, C3HC4 (zinc finger)"/>
    <property type="match status" value="1"/>
</dbReference>
<dbReference type="PANTHER" id="PTHR23012:SF175">
    <property type="entry name" value="RING_FYVE_PHD ZINC FINGER SUPERFAMILY PROTEIN"/>
    <property type="match status" value="1"/>
</dbReference>
<dbReference type="Gramene" id="KZM83454">
    <property type="protein sequence ID" value="KZM83454"/>
    <property type="gene ID" value="DCAR_031023"/>
</dbReference>
<dbReference type="GO" id="GO:0016567">
    <property type="term" value="P:protein ubiquitination"/>
    <property type="evidence" value="ECO:0007669"/>
    <property type="project" value="TreeGrafter"/>
</dbReference>
<keyword evidence="2" id="KW-0863">Zinc-finger</keyword>
<proteinExistence type="predicted"/>
<organism evidence="7">
    <name type="scientific">Daucus carota subsp. sativus</name>
    <name type="common">Carrot</name>
    <dbReference type="NCBI Taxonomy" id="79200"/>
    <lineage>
        <taxon>Eukaryota</taxon>
        <taxon>Viridiplantae</taxon>
        <taxon>Streptophyta</taxon>
        <taxon>Embryophyta</taxon>
        <taxon>Tracheophyta</taxon>
        <taxon>Spermatophyta</taxon>
        <taxon>Magnoliopsida</taxon>
        <taxon>eudicotyledons</taxon>
        <taxon>Gunneridae</taxon>
        <taxon>Pentapetalae</taxon>
        <taxon>asterids</taxon>
        <taxon>campanulids</taxon>
        <taxon>Apiales</taxon>
        <taxon>Apiaceae</taxon>
        <taxon>Apioideae</taxon>
        <taxon>Scandiceae</taxon>
        <taxon>Daucinae</taxon>
        <taxon>Daucus</taxon>
        <taxon>Daucus sect. Daucus</taxon>
    </lineage>
</organism>
<sequence length="330" mass="36135">MGDHLVVDVNRLVKPEISSGIDERQHSLSPSPLGKSSASSSAVVVSEERMDDANDEEAPLITMAECRICQDEDAITNMEAPCACSGSLKYAHRKCVQHWCNEKGDITCEICHQLNCYQCTLSLDFTSTSNDVYLAIDTQTYQPGFTAPPRPQPEETTIDIGGGWHISGTPLDLHDPRILAISEAERQILEAEYDEYNSTNASGASFFRSAALILMALLLLRHAVTVTDTDEDGDESNFFTLFLLRATGFLLPCYIMAWAISIMQRRRQRQEAAALAATQFALVIQSRTPRGLHFTLASSPALASSPVLASPRPLASPIAVTTQQQEQQTA</sequence>
<dbReference type="InterPro" id="IPR022143">
    <property type="entry name" value="DUF3675"/>
</dbReference>
<reference evidence="7" key="1">
    <citation type="journal article" date="2016" name="Nat. Genet.">
        <title>A high-quality carrot genome assembly provides new insights into carotenoid accumulation and asterid genome evolution.</title>
        <authorList>
            <person name="Iorizzo M."/>
            <person name="Ellison S."/>
            <person name="Senalik D."/>
            <person name="Zeng P."/>
            <person name="Satapoomin P."/>
            <person name="Huang J."/>
            <person name="Bowman M."/>
            <person name="Iovene M."/>
            <person name="Sanseverino W."/>
            <person name="Cavagnaro P."/>
            <person name="Yildiz M."/>
            <person name="Macko-Podgorni A."/>
            <person name="Moranska E."/>
            <person name="Grzebelus E."/>
            <person name="Grzebelus D."/>
            <person name="Ashrafi H."/>
            <person name="Zheng Z."/>
            <person name="Cheng S."/>
            <person name="Spooner D."/>
            <person name="Van Deynze A."/>
            <person name="Simon P."/>
        </authorList>
    </citation>
    <scope>NUCLEOTIDE SEQUENCE [LARGE SCALE GENOMIC DNA]</scope>
    <source>
        <tissue evidence="7">Leaf</tissue>
    </source>
</reference>
<dbReference type="GO" id="GO:0016020">
    <property type="term" value="C:membrane"/>
    <property type="evidence" value="ECO:0007669"/>
    <property type="project" value="TreeGrafter"/>
</dbReference>
<keyword evidence="5" id="KW-1133">Transmembrane helix</keyword>
<dbReference type="GO" id="GO:0008270">
    <property type="term" value="F:zinc ion binding"/>
    <property type="evidence" value="ECO:0007669"/>
    <property type="project" value="UniProtKB-KW"/>
</dbReference>
<protein>
    <recommendedName>
        <fullName evidence="6">RING-CH-type domain-containing protein</fullName>
    </recommendedName>
</protein>
<evidence type="ECO:0000256" key="1">
    <source>
        <dbReference type="ARBA" id="ARBA00022723"/>
    </source>
</evidence>
<dbReference type="InterPro" id="IPR033275">
    <property type="entry name" value="MARCH-like"/>
</dbReference>
<dbReference type="SUPFAM" id="SSF57850">
    <property type="entry name" value="RING/U-box"/>
    <property type="match status" value="1"/>
</dbReference>
<keyword evidence="1" id="KW-0479">Metal-binding</keyword>
<accession>A0A175YIC7</accession>
<evidence type="ECO:0000259" key="6">
    <source>
        <dbReference type="PROSITE" id="PS51292"/>
    </source>
</evidence>
<dbReference type="AlphaFoldDB" id="A0A175YIC7"/>
<evidence type="ECO:0000256" key="2">
    <source>
        <dbReference type="ARBA" id="ARBA00022771"/>
    </source>
</evidence>
<evidence type="ECO:0000256" key="5">
    <source>
        <dbReference type="SAM" id="Phobius"/>
    </source>
</evidence>
<dbReference type="InterPro" id="IPR011016">
    <property type="entry name" value="Znf_RING-CH"/>
</dbReference>
<name>A0A175YIC7_DAUCS</name>
<dbReference type="InterPro" id="IPR013083">
    <property type="entry name" value="Znf_RING/FYVE/PHD"/>
</dbReference>
<dbReference type="CDD" id="cd16495">
    <property type="entry name" value="RING_CH-C4HC3_MARCH"/>
    <property type="match status" value="1"/>
</dbReference>
<dbReference type="GO" id="GO:0004842">
    <property type="term" value="F:ubiquitin-protein transferase activity"/>
    <property type="evidence" value="ECO:0007669"/>
    <property type="project" value="TreeGrafter"/>
</dbReference>
<feature type="domain" description="RING-CH-type" evidence="6">
    <location>
        <begin position="58"/>
        <end position="118"/>
    </location>
</feature>
<evidence type="ECO:0000313" key="7">
    <source>
        <dbReference type="EMBL" id="KZM83454.1"/>
    </source>
</evidence>
<keyword evidence="3" id="KW-0862">Zinc</keyword>
<feature type="transmembrane region" description="Helical" evidence="5">
    <location>
        <begin position="238"/>
        <end position="260"/>
    </location>
</feature>
<comment type="caution">
    <text evidence="7">The sequence shown here is derived from an EMBL/GenBank/DDBJ whole genome shotgun (WGS) entry which is preliminary data.</text>
</comment>